<name>A0A3Q2YZ46_HIPCM</name>
<dbReference type="Proteomes" id="UP000264820">
    <property type="component" value="Unplaced"/>
</dbReference>
<proteinExistence type="predicted"/>
<dbReference type="Ensembl" id="ENSHCOT00000017721.1">
    <property type="protein sequence ID" value="ENSHCOP00000024480.1"/>
    <property type="gene ID" value="ENSHCOG00000013848.1"/>
</dbReference>
<sequence length="528" mass="56100">MVMEGRCAVETLTEFGFSSVSSTLIVGSHVFLCTGDDEVYAFNDQNRELKAVLIFPGPVKDLVVDEDKQSLYVACCSGVYCICFSSLSSRIQSANSSTAPCVEVSSEHLIREDEAFALLLVNSVLLSLSLTNTYWLLTRYKIAEASQLTSYETCGSFKVPLISDSADRSPDELSERRPVLFCVHSADSPSSSSLPSGHVRLEPLLFKLLFGIDAALAESPVVICGLPDGRLCFAACVPGSHLRVLHSLEQPVVFVGASAGTRTDPADCLVALGEQGKVVLVASKRGGTEGGGVRATFTELCVPGPVMCACLDERCLYYSTGSDLLVLDLSLPSTEGSEAANGEAGSPNRGSPPWNVISLNVCRVIALAGHARTTEGEVELLGLSCRGQLQRISLPVGLHDGGSSHLPSPHAGRSIKDVLSAIGNVYERASVLKASIKSRNQTLKQLNQVLNISFLLNAGADSGTLAPVQEKPIRCHAATSWITLLQKDSLNLNCILDNGSSYILEQGWTLNVTASSLCNSTKGQSRSA</sequence>
<reference evidence="1" key="1">
    <citation type="submission" date="2025-08" db="UniProtKB">
        <authorList>
            <consortium name="Ensembl"/>
        </authorList>
    </citation>
    <scope>IDENTIFICATION</scope>
</reference>
<protein>
    <recommendedName>
        <fullName evidence="3">FA core complex associated protein 100</fullName>
    </recommendedName>
</protein>
<dbReference type="GeneTree" id="ENSGT00390000016682"/>
<evidence type="ECO:0000313" key="2">
    <source>
        <dbReference type="Proteomes" id="UP000264820"/>
    </source>
</evidence>
<dbReference type="GO" id="GO:0036297">
    <property type="term" value="P:interstrand cross-link repair"/>
    <property type="evidence" value="ECO:0007669"/>
    <property type="project" value="InterPro"/>
</dbReference>
<evidence type="ECO:0000313" key="1">
    <source>
        <dbReference type="Ensembl" id="ENSHCOP00000024480.1"/>
    </source>
</evidence>
<dbReference type="STRING" id="109280.ENSHCOP00000024480"/>
<dbReference type="Pfam" id="PF15146">
    <property type="entry name" value="FANCAA"/>
    <property type="match status" value="1"/>
</dbReference>
<dbReference type="PANTHER" id="PTHR14890:SF1">
    <property type="entry name" value="FANCONI ANEMIA CORE COMPLEX-ASSOCIATED PROTEIN 100"/>
    <property type="match status" value="1"/>
</dbReference>
<dbReference type="OMA" id="MLNSPMI"/>
<reference evidence="1" key="2">
    <citation type="submission" date="2025-09" db="UniProtKB">
        <authorList>
            <consortium name="Ensembl"/>
        </authorList>
    </citation>
    <scope>IDENTIFICATION</scope>
</reference>
<dbReference type="GO" id="GO:0043240">
    <property type="term" value="C:Fanconi anaemia nuclear complex"/>
    <property type="evidence" value="ECO:0007669"/>
    <property type="project" value="InterPro"/>
</dbReference>
<keyword evidence="2" id="KW-1185">Reference proteome</keyword>
<organism evidence="1 2">
    <name type="scientific">Hippocampus comes</name>
    <name type="common">Tiger tail seahorse</name>
    <dbReference type="NCBI Taxonomy" id="109280"/>
    <lineage>
        <taxon>Eukaryota</taxon>
        <taxon>Metazoa</taxon>
        <taxon>Chordata</taxon>
        <taxon>Craniata</taxon>
        <taxon>Vertebrata</taxon>
        <taxon>Euteleostomi</taxon>
        <taxon>Actinopterygii</taxon>
        <taxon>Neopterygii</taxon>
        <taxon>Teleostei</taxon>
        <taxon>Neoteleostei</taxon>
        <taxon>Acanthomorphata</taxon>
        <taxon>Syngnathiaria</taxon>
        <taxon>Syngnathiformes</taxon>
        <taxon>Syngnathoidei</taxon>
        <taxon>Syngnathidae</taxon>
        <taxon>Hippocampus</taxon>
    </lineage>
</organism>
<dbReference type="InterPro" id="IPR029251">
    <property type="entry name" value="Faap100"/>
</dbReference>
<accession>A0A3Q2YZ46</accession>
<evidence type="ECO:0008006" key="3">
    <source>
        <dbReference type="Google" id="ProtNLM"/>
    </source>
</evidence>
<dbReference type="GO" id="GO:0005654">
    <property type="term" value="C:nucleoplasm"/>
    <property type="evidence" value="ECO:0007669"/>
    <property type="project" value="TreeGrafter"/>
</dbReference>
<dbReference type="AlphaFoldDB" id="A0A3Q2YZ46"/>
<dbReference type="PANTHER" id="PTHR14890">
    <property type="entry name" value="FANCONI ANEMIA CORE COMPLEX-ASSOCIATED PROTEIN 100"/>
    <property type="match status" value="1"/>
</dbReference>
<dbReference type="InterPro" id="IPR011047">
    <property type="entry name" value="Quinoprotein_ADH-like_sf"/>
</dbReference>
<dbReference type="SUPFAM" id="SSF50998">
    <property type="entry name" value="Quinoprotein alcohol dehydrogenase-like"/>
    <property type="match status" value="1"/>
</dbReference>